<keyword evidence="4" id="KW-1185">Reference proteome</keyword>
<evidence type="ECO:0000259" key="2">
    <source>
        <dbReference type="PROSITE" id="PS51035"/>
    </source>
</evidence>
<dbReference type="AlphaFoldDB" id="A0A1E4TLX1"/>
<organism evidence="3 4">
    <name type="scientific">Tortispora caseinolytica NRRL Y-17796</name>
    <dbReference type="NCBI Taxonomy" id="767744"/>
    <lineage>
        <taxon>Eukaryota</taxon>
        <taxon>Fungi</taxon>
        <taxon>Dikarya</taxon>
        <taxon>Ascomycota</taxon>
        <taxon>Saccharomycotina</taxon>
        <taxon>Trigonopsidomycetes</taxon>
        <taxon>Trigonopsidales</taxon>
        <taxon>Trigonopsidaceae</taxon>
        <taxon>Tortispora</taxon>
    </lineage>
</organism>
<dbReference type="Gene3D" id="3.10.20.90">
    <property type="entry name" value="Phosphatidylinositol 3-kinase Catalytic Subunit, Chain A, domain 1"/>
    <property type="match status" value="1"/>
</dbReference>
<dbReference type="Gene3D" id="1.20.58.120">
    <property type="entry name" value="BAG domain"/>
    <property type="match status" value="1"/>
</dbReference>
<evidence type="ECO:0000313" key="3">
    <source>
        <dbReference type="EMBL" id="ODV92760.1"/>
    </source>
</evidence>
<evidence type="ECO:0000256" key="1">
    <source>
        <dbReference type="SAM" id="MobiDB-lite"/>
    </source>
</evidence>
<dbReference type="InterPro" id="IPR036533">
    <property type="entry name" value="BAG_dom_sf"/>
</dbReference>
<sequence>MMRRFFGLSPDNSSPDLEAVFVNNYRIQFDTPGELSRGKVTVGYLRKLVADIVKTDEFTLIYAGKKLTNDNSSLVSYGIRPDSRILCSLPKSHKKHTKSASKPKAVPPPPAPPQSSCEKIDALVHDTENNIVPLIEKFEAEPPADKKHQDLEHRKLGELVLQKMVALDGIDTTGDADARAKRKEAINALHKYHTRIDKARPV</sequence>
<feature type="compositionally biased region" description="Basic residues" evidence="1">
    <location>
        <begin position="91"/>
        <end position="101"/>
    </location>
</feature>
<dbReference type="SMART" id="SM00264">
    <property type="entry name" value="BAG"/>
    <property type="match status" value="1"/>
</dbReference>
<dbReference type="InterPro" id="IPR029071">
    <property type="entry name" value="Ubiquitin-like_domsf"/>
</dbReference>
<name>A0A1E4TLX1_9ASCO</name>
<dbReference type="SUPFAM" id="SSF54236">
    <property type="entry name" value="Ubiquitin-like"/>
    <property type="match status" value="1"/>
</dbReference>
<protein>
    <recommendedName>
        <fullName evidence="2">BAG domain-containing protein</fullName>
    </recommendedName>
</protein>
<proteinExistence type="predicted"/>
<evidence type="ECO:0000313" key="4">
    <source>
        <dbReference type="Proteomes" id="UP000095023"/>
    </source>
</evidence>
<reference evidence="4" key="1">
    <citation type="submission" date="2016-02" db="EMBL/GenBank/DDBJ databases">
        <title>Comparative genomics of biotechnologically important yeasts.</title>
        <authorList>
            <consortium name="DOE Joint Genome Institute"/>
            <person name="Riley R."/>
            <person name="Haridas S."/>
            <person name="Wolfe K.H."/>
            <person name="Lopes M.R."/>
            <person name="Hittinger C.T."/>
            <person name="Goker M."/>
            <person name="Salamov A."/>
            <person name="Wisecaver J."/>
            <person name="Long T.M."/>
            <person name="Aerts A.L."/>
            <person name="Barry K."/>
            <person name="Choi C."/>
            <person name="Clum A."/>
            <person name="Coughlan A.Y."/>
            <person name="Deshpande S."/>
            <person name="Douglass A.P."/>
            <person name="Hanson S.J."/>
            <person name="Klenk H.-P."/>
            <person name="Labutti K."/>
            <person name="Lapidus A."/>
            <person name="Lindquist E."/>
            <person name="Lipzen A."/>
            <person name="Meier-Kolthoff J.P."/>
            <person name="Ohm R.A."/>
            <person name="Otillar R.P."/>
            <person name="Pangilinan J."/>
            <person name="Peng Y."/>
            <person name="Rokas A."/>
            <person name="Rosa C.A."/>
            <person name="Scheuner C."/>
            <person name="Sibirny A.A."/>
            <person name="Slot J.C."/>
            <person name="Stielow J.B."/>
            <person name="Sun H."/>
            <person name="Kurtzman C.P."/>
            <person name="Blackwell M."/>
            <person name="Jeffries T.W."/>
            <person name="Grigoriev I.V."/>
        </authorList>
    </citation>
    <scope>NUCLEOTIDE SEQUENCE [LARGE SCALE GENOMIC DNA]</scope>
    <source>
        <strain evidence="4">NRRL Y-17796</strain>
    </source>
</reference>
<accession>A0A1E4TLX1</accession>
<dbReference type="SUPFAM" id="SSF63491">
    <property type="entry name" value="BAG domain"/>
    <property type="match status" value="1"/>
</dbReference>
<dbReference type="Proteomes" id="UP000095023">
    <property type="component" value="Unassembled WGS sequence"/>
</dbReference>
<dbReference type="OrthoDB" id="417450at2759"/>
<dbReference type="CDD" id="cd17039">
    <property type="entry name" value="Ubl_ubiquitin_like"/>
    <property type="match status" value="1"/>
</dbReference>
<dbReference type="InterPro" id="IPR003103">
    <property type="entry name" value="BAG_domain"/>
</dbReference>
<dbReference type="GO" id="GO:0051087">
    <property type="term" value="F:protein-folding chaperone binding"/>
    <property type="evidence" value="ECO:0007669"/>
    <property type="project" value="InterPro"/>
</dbReference>
<dbReference type="EMBL" id="KV453841">
    <property type="protein sequence ID" value="ODV92760.1"/>
    <property type="molecule type" value="Genomic_DNA"/>
</dbReference>
<feature type="domain" description="BAG" evidence="2">
    <location>
        <begin position="116"/>
        <end position="200"/>
    </location>
</feature>
<dbReference type="Pfam" id="PF02179">
    <property type="entry name" value="BAG"/>
    <property type="match status" value="1"/>
</dbReference>
<dbReference type="PROSITE" id="PS51035">
    <property type="entry name" value="BAG"/>
    <property type="match status" value="1"/>
</dbReference>
<gene>
    <name evidence="3" type="ORF">CANCADRAFT_43338</name>
</gene>
<feature type="region of interest" description="Disordered" evidence="1">
    <location>
        <begin position="89"/>
        <end position="116"/>
    </location>
</feature>